<evidence type="ECO:0000256" key="2">
    <source>
        <dbReference type="ARBA" id="ARBA00022692"/>
    </source>
</evidence>
<dbReference type="PANTHER" id="PTHR12815:SF47">
    <property type="entry name" value="TRANSLOCATION AND ASSEMBLY MODULE SUBUNIT TAMA"/>
    <property type="match status" value="1"/>
</dbReference>
<dbReference type="PROSITE" id="PS51257">
    <property type="entry name" value="PROKAR_LIPOPROTEIN"/>
    <property type="match status" value="1"/>
</dbReference>
<comment type="caution">
    <text evidence="7">The sequence shown here is derived from an EMBL/GenBank/DDBJ whole genome shotgun (WGS) entry which is preliminary data.</text>
</comment>
<dbReference type="InterPro" id="IPR000184">
    <property type="entry name" value="Bac_surfAg_D15"/>
</dbReference>
<comment type="subcellular location">
    <subcellularLocation>
        <location evidence="1">Membrane</location>
    </subcellularLocation>
</comment>
<dbReference type="RefSeq" id="WP_309561101.1">
    <property type="nucleotide sequence ID" value="NZ_JAVJIU010000002.1"/>
</dbReference>
<keyword evidence="4" id="KW-0472">Membrane</keyword>
<protein>
    <submittedName>
        <fullName evidence="7">BamA/TamA family outer membrane protein</fullName>
    </submittedName>
</protein>
<evidence type="ECO:0000256" key="1">
    <source>
        <dbReference type="ARBA" id="ARBA00004370"/>
    </source>
</evidence>
<dbReference type="Proteomes" id="UP001257234">
    <property type="component" value="Unassembled WGS sequence"/>
</dbReference>
<evidence type="ECO:0000256" key="5">
    <source>
        <dbReference type="ARBA" id="ARBA00023237"/>
    </source>
</evidence>
<name>A0ABU1EPB8_9FLAO</name>
<keyword evidence="3" id="KW-0732">Signal</keyword>
<feature type="domain" description="Bacterial surface antigen (D15)" evidence="6">
    <location>
        <begin position="381"/>
        <end position="779"/>
    </location>
</feature>
<dbReference type="Gene3D" id="2.40.160.50">
    <property type="entry name" value="membrane protein fhac: a member of the omp85/tpsb transporter family"/>
    <property type="match status" value="1"/>
</dbReference>
<dbReference type="InterPro" id="IPR039910">
    <property type="entry name" value="D15-like"/>
</dbReference>
<keyword evidence="2" id="KW-0812">Transmembrane</keyword>
<evidence type="ECO:0000256" key="3">
    <source>
        <dbReference type="ARBA" id="ARBA00022729"/>
    </source>
</evidence>
<accession>A0ABU1EPB8</accession>
<proteinExistence type="predicted"/>
<dbReference type="Pfam" id="PF01103">
    <property type="entry name" value="Omp85"/>
    <property type="match status" value="1"/>
</dbReference>
<dbReference type="PANTHER" id="PTHR12815">
    <property type="entry name" value="SORTING AND ASSEMBLY MACHINERY SAMM50 PROTEIN FAMILY MEMBER"/>
    <property type="match status" value="1"/>
</dbReference>
<keyword evidence="8" id="KW-1185">Reference proteome</keyword>
<evidence type="ECO:0000313" key="7">
    <source>
        <dbReference type="EMBL" id="MDR5590224.1"/>
    </source>
</evidence>
<dbReference type="EMBL" id="JAVJIU010000002">
    <property type="protein sequence ID" value="MDR5590224.1"/>
    <property type="molecule type" value="Genomic_DNA"/>
</dbReference>
<organism evidence="7 8">
    <name type="scientific">Christiangramia sediminicola</name>
    <dbReference type="NCBI Taxonomy" id="3073267"/>
    <lineage>
        <taxon>Bacteria</taxon>
        <taxon>Pseudomonadati</taxon>
        <taxon>Bacteroidota</taxon>
        <taxon>Flavobacteriia</taxon>
        <taxon>Flavobacteriales</taxon>
        <taxon>Flavobacteriaceae</taxon>
        <taxon>Christiangramia</taxon>
    </lineage>
</organism>
<reference evidence="8" key="1">
    <citation type="submission" date="2023-07" db="EMBL/GenBank/DDBJ databases">
        <title>Christiangramia sp. SM2212., a novel bacterium of the family Flavobacteriaceae isolated from the sea sediment.</title>
        <authorList>
            <person name="Wang J."/>
            <person name="Zhang X."/>
        </authorList>
    </citation>
    <scope>NUCLEOTIDE SEQUENCE [LARGE SCALE GENOMIC DNA]</scope>
    <source>
        <strain evidence="8">SM2212</strain>
    </source>
</reference>
<sequence length="779" mass="89272">MRIRDISIIVILILLFQACSVEKFIPEEEFLYTGAEIKIESDTTIKDRPQLKAELESVLRPKPNTEFLGARPGLYYHYKAQREKPGFINKFLNKKIGEEPVYLSDVDLTNTEDLLLNRLENRGFFYSRVSSDSEKDEKNKTASTSYTLTVPTPYTMETYQLDTDSMLVYKDIQKDLDETILENGMRFDLPKLKLERERIDIDLKKKGYYNFNPGFLIFESDTNQYDQKKFDLFLRLKKDVPSKSVIPYQISNVNVYVNYNVDEDSVTKNYKRFKDKNYFQDELFFKPEYLDPYLLIETGDYYDPEKSRNTSRRLGSIGSYKFVNIRYDEIDTLAGDDLGLLEANIYLSPLKKRAIRAELQAVTKSNSFTGPHLALSFLNRNLFKGGESLNISANLGYEFQQGTGNLPGRNSLQLGLTNDLIIPRLLFPVKFSKNFFKYDIPKTKISLGGDYLRRSQLFTLTSLNASFGYYWNANRYVTHEFNPISLNYVSLSNVTPEFQATLDENPFLESSFDQEFIAGLTYSFIYNGLIDTSKRHAFFLNTNFDMAGNTMSLFGKEAEDGNKEVLGLEYAQYAKLDMDIRYHLRLGKQQVIATRLFAGYGHPYGNSDVLPFSKQYFSGGPYSVRAFRTRSLGPGTYNPAEDNLIEDDPVDPDNPEDDPVNIGFRDQTGNIRFEANAEYRFPIVTYLNGAFFIDAGNVWTSKANPETTNANSDGTGKFDSDFLNELGIGAGAGLRIDIQSFVIRFDLAFPMHDPRKPMGDRWVNDFGNPVFNFAIGYPF</sequence>
<keyword evidence="5" id="KW-0998">Cell outer membrane</keyword>
<evidence type="ECO:0000256" key="4">
    <source>
        <dbReference type="ARBA" id="ARBA00023136"/>
    </source>
</evidence>
<evidence type="ECO:0000313" key="8">
    <source>
        <dbReference type="Proteomes" id="UP001257234"/>
    </source>
</evidence>
<gene>
    <name evidence="7" type="ORF">RE431_06210</name>
</gene>
<evidence type="ECO:0000259" key="6">
    <source>
        <dbReference type="Pfam" id="PF01103"/>
    </source>
</evidence>